<dbReference type="AlphaFoldDB" id="A0A2N9J683"/>
<organism evidence="2">
    <name type="scientific">Fagus sylvatica</name>
    <name type="common">Beechnut</name>
    <dbReference type="NCBI Taxonomy" id="28930"/>
    <lineage>
        <taxon>Eukaryota</taxon>
        <taxon>Viridiplantae</taxon>
        <taxon>Streptophyta</taxon>
        <taxon>Embryophyta</taxon>
        <taxon>Tracheophyta</taxon>
        <taxon>Spermatophyta</taxon>
        <taxon>Magnoliopsida</taxon>
        <taxon>eudicotyledons</taxon>
        <taxon>Gunneridae</taxon>
        <taxon>Pentapetalae</taxon>
        <taxon>rosids</taxon>
        <taxon>fabids</taxon>
        <taxon>Fagales</taxon>
        <taxon>Fagaceae</taxon>
        <taxon>Fagus</taxon>
    </lineage>
</organism>
<gene>
    <name evidence="2" type="ORF">FSB_LOCUS59905</name>
</gene>
<dbReference type="EMBL" id="OIVN01006384">
    <property type="protein sequence ID" value="SPD32023.1"/>
    <property type="molecule type" value="Genomic_DNA"/>
</dbReference>
<protein>
    <submittedName>
        <fullName evidence="2">Uncharacterized protein</fullName>
    </submittedName>
</protein>
<reference evidence="2" key="1">
    <citation type="submission" date="2018-02" db="EMBL/GenBank/DDBJ databases">
        <authorList>
            <person name="Cohen D.B."/>
            <person name="Kent A.D."/>
        </authorList>
    </citation>
    <scope>NUCLEOTIDE SEQUENCE</scope>
</reference>
<accession>A0A2N9J683</accession>
<name>A0A2N9J683_FAGSY</name>
<feature type="region of interest" description="Disordered" evidence="1">
    <location>
        <begin position="387"/>
        <end position="422"/>
    </location>
</feature>
<evidence type="ECO:0000256" key="1">
    <source>
        <dbReference type="SAM" id="MobiDB-lite"/>
    </source>
</evidence>
<feature type="region of interest" description="Disordered" evidence="1">
    <location>
        <begin position="1"/>
        <end position="20"/>
    </location>
</feature>
<evidence type="ECO:0000313" key="2">
    <source>
        <dbReference type="EMBL" id="SPD32023.1"/>
    </source>
</evidence>
<sequence length="422" mass="47373">MPREPYSSPHGDLIHHAAPPPNPPRFLCAYPFLTRFSRALLEDGRVMAPGSRGAGAVFARFSGKDSGQTGEATGEPRVARRSWSHHLSNAPRARGSTYSESERLCARRRLSGRKMRQISAYFSLLFVYICARVFDLAPDVGFRRSWYRRKACATLFLKVLDLRETELGFARYGSREQRTTGVFLEDSARKRGNVGGKVLEIFSTALFRRPVFVRVVDVAPDVGFRRSWCRRKALCYLLSKGTGLAQRRTWVREDMILRTEAGAVSSIQLSVWSTVRSNLGQTWSTLGLNWSNLSKLWEMYPGPRFEGFGYSGPQSGQKRLGQTSVKLGQLRSNLVNPSQTWSTLVKLGQISGNVSQDLLLEVILTWWALVGSGRLRFGLPRFACRHPRKSRGTPIDDPSSPMRPTGKHLSIPTDMNPRNGIP</sequence>
<proteinExistence type="predicted"/>